<dbReference type="STRING" id="1165861.A0A0L0UQI1"/>
<dbReference type="InterPro" id="IPR000812">
    <property type="entry name" value="TFIIB"/>
</dbReference>
<dbReference type="GO" id="GO:0017025">
    <property type="term" value="F:TBP-class protein binding"/>
    <property type="evidence" value="ECO:0007669"/>
    <property type="project" value="InterPro"/>
</dbReference>
<dbReference type="AlphaFoldDB" id="A0A0L0UQI1"/>
<dbReference type="Proteomes" id="UP000054564">
    <property type="component" value="Unassembled WGS sequence"/>
</dbReference>
<proteinExistence type="predicted"/>
<keyword evidence="1" id="KW-0805">Transcription regulation</keyword>
<keyword evidence="2" id="KW-0804">Transcription</keyword>
<protein>
    <recommendedName>
        <fullName evidence="3">Transcription factor TFIIB cyclin-like domain-containing protein</fullName>
    </recommendedName>
</protein>
<reference evidence="5" key="1">
    <citation type="submission" date="2014-03" db="EMBL/GenBank/DDBJ databases">
        <title>The Genome Sequence of Puccinia striiformis f. sp. tritici PST-78.</title>
        <authorList>
            <consortium name="The Broad Institute Genome Sequencing Platform"/>
            <person name="Cuomo C."/>
            <person name="Hulbert S."/>
            <person name="Chen X."/>
            <person name="Walker B."/>
            <person name="Young S.K."/>
            <person name="Zeng Q."/>
            <person name="Gargeya S."/>
            <person name="Fitzgerald M."/>
            <person name="Haas B."/>
            <person name="Abouelleil A."/>
            <person name="Alvarado L."/>
            <person name="Arachchi H.M."/>
            <person name="Berlin A.M."/>
            <person name="Chapman S.B."/>
            <person name="Goldberg J."/>
            <person name="Griggs A."/>
            <person name="Gujja S."/>
            <person name="Hansen M."/>
            <person name="Howarth C."/>
            <person name="Imamovic A."/>
            <person name="Larimer J."/>
            <person name="McCowan C."/>
            <person name="Montmayeur A."/>
            <person name="Murphy C."/>
            <person name="Neiman D."/>
            <person name="Pearson M."/>
            <person name="Priest M."/>
            <person name="Roberts A."/>
            <person name="Saif S."/>
            <person name="Shea T."/>
            <person name="Sisk P."/>
            <person name="Sykes S."/>
            <person name="Wortman J."/>
            <person name="Nusbaum C."/>
            <person name="Birren B."/>
        </authorList>
    </citation>
    <scope>NUCLEOTIDE SEQUENCE [LARGE SCALE GENOMIC DNA]</scope>
    <source>
        <strain evidence="5">race PST-78</strain>
    </source>
</reference>
<accession>A0A0L0UQI1</accession>
<name>A0A0L0UQI1_9BASI</name>
<keyword evidence="5" id="KW-1185">Reference proteome</keyword>
<comment type="caution">
    <text evidence="4">The sequence shown here is derived from an EMBL/GenBank/DDBJ whole genome shotgun (WGS) entry which is preliminary data.</text>
</comment>
<gene>
    <name evidence="4" type="ORF">PSTG_17248</name>
</gene>
<evidence type="ECO:0000313" key="5">
    <source>
        <dbReference type="Proteomes" id="UP000054564"/>
    </source>
</evidence>
<evidence type="ECO:0000256" key="2">
    <source>
        <dbReference type="ARBA" id="ARBA00023163"/>
    </source>
</evidence>
<evidence type="ECO:0000256" key="1">
    <source>
        <dbReference type="ARBA" id="ARBA00023015"/>
    </source>
</evidence>
<dbReference type="InterPro" id="IPR013150">
    <property type="entry name" value="TFIIB_cyclin"/>
</dbReference>
<dbReference type="EMBL" id="AJIL01000407">
    <property type="protein sequence ID" value="KNE89293.1"/>
    <property type="molecule type" value="Genomic_DNA"/>
</dbReference>
<evidence type="ECO:0000313" key="4">
    <source>
        <dbReference type="EMBL" id="KNE89293.1"/>
    </source>
</evidence>
<dbReference type="Pfam" id="PF00382">
    <property type="entry name" value="TFIIB"/>
    <property type="match status" value="1"/>
</dbReference>
<sequence>MGPGYPLTPGYQANFRPKTGTSYHTWHPGVATGGDQGDNPSCVAGPSNPLLNGVETFETIVSSKDGNLGVARNLNCAAIQAAVRSGEKNISSAFLLIQDKCDTISLPQTVTEIVRQLYQRADEEEMLKGRQVDAIIFAACIFIACQQLKVGQSLEEIVALA</sequence>
<dbReference type="Gene3D" id="1.10.472.170">
    <property type="match status" value="1"/>
</dbReference>
<evidence type="ECO:0000259" key="3">
    <source>
        <dbReference type="Pfam" id="PF00382"/>
    </source>
</evidence>
<dbReference type="PRINTS" id="PR00685">
    <property type="entry name" value="TIFACTORIIB"/>
</dbReference>
<dbReference type="SUPFAM" id="SSF47954">
    <property type="entry name" value="Cyclin-like"/>
    <property type="match status" value="1"/>
</dbReference>
<organism evidence="4 5">
    <name type="scientific">Puccinia striiformis f. sp. tritici PST-78</name>
    <dbReference type="NCBI Taxonomy" id="1165861"/>
    <lineage>
        <taxon>Eukaryota</taxon>
        <taxon>Fungi</taxon>
        <taxon>Dikarya</taxon>
        <taxon>Basidiomycota</taxon>
        <taxon>Pucciniomycotina</taxon>
        <taxon>Pucciniomycetes</taxon>
        <taxon>Pucciniales</taxon>
        <taxon>Pucciniaceae</taxon>
        <taxon>Puccinia</taxon>
    </lineage>
</organism>
<dbReference type="InterPro" id="IPR036915">
    <property type="entry name" value="Cyclin-like_sf"/>
</dbReference>
<feature type="domain" description="Transcription factor TFIIB cyclin-like" evidence="3">
    <location>
        <begin position="88"/>
        <end position="160"/>
    </location>
</feature>
<dbReference type="GO" id="GO:0070897">
    <property type="term" value="P:transcription preinitiation complex assembly"/>
    <property type="evidence" value="ECO:0007669"/>
    <property type="project" value="InterPro"/>
</dbReference>